<reference evidence="2 3" key="1">
    <citation type="submission" date="2019-07" db="EMBL/GenBank/DDBJ databases">
        <title>Whole genome shotgun sequence of Adhaeribacter aerolatus NBRC 106133.</title>
        <authorList>
            <person name="Hosoyama A."/>
            <person name="Uohara A."/>
            <person name="Ohji S."/>
            <person name="Ichikawa N."/>
        </authorList>
    </citation>
    <scope>NUCLEOTIDE SEQUENCE [LARGE SCALE GENOMIC DNA]</scope>
    <source>
        <strain evidence="2 3">NBRC 106133</strain>
    </source>
</reference>
<evidence type="ECO:0000256" key="1">
    <source>
        <dbReference type="SAM" id="Phobius"/>
    </source>
</evidence>
<dbReference type="EMBL" id="BJYS01000005">
    <property type="protein sequence ID" value="GEO03391.1"/>
    <property type="molecule type" value="Genomic_DNA"/>
</dbReference>
<dbReference type="PANTHER" id="PTHR37804:SF1">
    <property type="entry name" value="CDAA REGULATORY PROTEIN CDAR"/>
    <property type="match status" value="1"/>
</dbReference>
<comment type="caution">
    <text evidence="2">The sequence shown here is derived from an EMBL/GenBank/DDBJ whole genome shotgun (WGS) entry which is preliminary data.</text>
</comment>
<dbReference type="PANTHER" id="PTHR37804">
    <property type="entry name" value="CDAA REGULATORY PROTEIN CDAR"/>
    <property type="match status" value="1"/>
</dbReference>
<proteinExistence type="predicted"/>
<evidence type="ECO:0000313" key="2">
    <source>
        <dbReference type="EMBL" id="GEO03391.1"/>
    </source>
</evidence>
<dbReference type="Proteomes" id="UP000321532">
    <property type="component" value="Unassembled WGS sequence"/>
</dbReference>
<keyword evidence="1" id="KW-0472">Membrane</keyword>
<keyword evidence="1" id="KW-1133">Transmembrane helix</keyword>
<dbReference type="AlphaFoldDB" id="A0A512AUK5"/>
<gene>
    <name evidence="2" type="ORF">AAE02nite_10550</name>
</gene>
<keyword evidence="3" id="KW-1185">Reference proteome</keyword>
<feature type="transmembrane region" description="Helical" evidence="1">
    <location>
        <begin position="24"/>
        <end position="44"/>
    </location>
</feature>
<sequence length="329" mass="36873">MPAEKAKFFILWLLKPFYSNDKQYWKVVLLCFMAAATFWFLNALNKTYTNIRTSYPIQFVYDEKKLIPLKPLPEEVDINVTGKGWKMLRKSLMLNVRPAEIMVYSLPRQSYLTGSALRPSISGVLDGLQLNFVLTDTIHFRFDRRLRRKIPLAVDSAAIKTAANTVIASPIAITPDSIVFDGPASMVSKLPSPFQVKLPITNIDRSFKRFVPVEFGNSDLVKANVPEVEVSFAVSPLIWEEKMVVPVVLNAPEGAPLQLQPPLVSIRYGYRQSNAAAITPEQFGLTLNYANLNPVDSTVAVEVARKPVQVHQLILKPNRVKILPALPAL</sequence>
<organism evidence="2 3">
    <name type="scientific">Adhaeribacter aerolatus</name>
    <dbReference type="NCBI Taxonomy" id="670289"/>
    <lineage>
        <taxon>Bacteria</taxon>
        <taxon>Pseudomonadati</taxon>
        <taxon>Bacteroidota</taxon>
        <taxon>Cytophagia</taxon>
        <taxon>Cytophagales</taxon>
        <taxon>Hymenobacteraceae</taxon>
        <taxon>Adhaeribacter</taxon>
    </lineage>
</organism>
<dbReference type="InterPro" id="IPR053154">
    <property type="entry name" value="c-di-AMP_regulator"/>
</dbReference>
<evidence type="ECO:0000313" key="3">
    <source>
        <dbReference type="Proteomes" id="UP000321532"/>
    </source>
</evidence>
<name>A0A512AUK5_9BACT</name>
<protein>
    <recommendedName>
        <fullName evidence="4">YbbR-like domain-containing protein</fullName>
    </recommendedName>
</protein>
<evidence type="ECO:0008006" key="4">
    <source>
        <dbReference type="Google" id="ProtNLM"/>
    </source>
</evidence>
<accession>A0A512AUK5</accession>
<keyword evidence="1" id="KW-0812">Transmembrane</keyword>